<sequence>MKSLRCLAIIIAGLLVAGLIGKVTEEGRPNAGGVARLGAAPNGDENPLQGVIVRQQAVEALPEVAAVELARAYEENPSAADSKYKGKRYRVTGMVAGVNTDFFGDQYLTLRGGQNEFGEPQFQFHEESLAALALLAEGDEVMLVCVGAGDIVRTPLSKECLLL</sequence>
<organism evidence="1 2">
    <name type="scientific">Lysobacter stagni</name>
    <dbReference type="NCBI Taxonomy" id="3045172"/>
    <lineage>
        <taxon>Bacteria</taxon>
        <taxon>Pseudomonadati</taxon>
        <taxon>Pseudomonadota</taxon>
        <taxon>Gammaproteobacteria</taxon>
        <taxon>Lysobacterales</taxon>
        <taxon>Lysobacteraceae</taxon>
        <taxon>Lysobacter</taxon>
    </lineage>
</organism>
<protein>
    <recommendedName>
        <fullName evidence="3">tRNA_anti-like</fullName>
    </recommendedName>
</protein>
<name>A0ABT6XIA7_9GAMM</name>
<gene>
    <name evidence="1" type="ORF">QLQ15_13340</name>
</gene>
<evidence type="ECO:0000313" key="2">
    <source>
        <dbReference type="Proteomes" id="UP001321580"/>
    </source>
</evidence>
<comment type="caution">
    <text evidence="1">The sequence shown here is derived from an EMBL/GenBank/DDBJ whole genome shotgun (WGS) entry which is preliminary data.</text>
</comment>
<dbReference type="EMBL" id="JASGBI010000001">
    <property type="protein sequence ID" value="MDI9239890.1"/>
    <property type="molecule type" value="Genomic_DNA"/>
</dbReference>
<dbReference type="Proteomes" id="UP001321580">
    <property type="component" value="Unassembled WGS sequence"/>
</dbReference>
<dbReference type="InterPro" id="IPR024422">
    <property type="entry name" value="Protein_unknown_function_OB"/>
</dbReference>
<evidence type="ECO:0000313" key="1">
    <source>
        <dbReference type="EMBL" id="MDI9239890.1"/>
    </source>
</evidence>
<proteinExistence type="predicted"/>
<accession>A0ABT6XIA7</accession>
<evidence type="ECO:0008006" key="3">
    <source>
        <dbReference type="Google" id="ProtNLM"/>
    </source>
</evidence>
<reference evidence="1 2" key="1">
    <citation type="submission" date="2023-05" db="EMBL/GenBank/DDBJ databases">
        <title>Lysobacter sp. strain LF1 Genome sequencing and assembly.</title>
        <authorList>
            <person name="Jung Y."/>
        </authorList>
    </citation>
    <scope>NUCLEOTIDE SEQUENCE [LARGE SCALE GENOMIC DNA]</scope>
    <source>
        <strain evidence="1 2">LF1</strain>
    </source>
</reference>
<dbReference type="Pfam" id="PF12869">
    <property type="entry name" value="tRNA_anti-like"/>
    <property type="match status" value="1"/>
</dbReference>
<dbReference type="RefSeq" id="WP_283213254.1">
    <property type="nucleotide sequence ID" value="NZ_JASGBI010000001.1"/>
</dbReference>
<keyword evidence="2" id="KW-1185">Reference proteome</keyword>